<accession>A0A3M4KUM7</accession>
<dbReference type="AlphaFoldDB" id="A0A3M4KUM7"/>
<reference evidence="1 2" key="1">
    <citation type="submission" date="2018-08" db="EMBL/GenBank/DDBJ databases">
        <title>Recombination of ecologically and evolutionarily significant loci maintains genetic cohesion in the Pseudomonas syringae species complex.</title>
        <authorList>
            <person name="Dillon M."/>
            <person name="Thakur S."/>
            <person name="Almeida R.N.D."/>
            <person name="Weir B.S."/>
            <person name="Guttman D.S."/>
        </authorList>
    </citation>
    <scope>NUCLEOTIDE SEQUENCE [LARGE SCALE GENOMIC DNA]</scope>
    <source>
        <strain evidence="1 2">ICMP 19074</strain>
    </source>
</reference>
<evidence type="ECO:0000313" key="2">
    <source>
        <dbReference type="Proteomes" id="UP000273140"/>
    </source>
</evidence>
<dbReference type="Proteomes" id="UP000273140">
    <property type="component" value="Unassembled WGS sequence"/>
</dbReference>
<sequence>MSNHRTLDRTPRVDIKITGWAVQTFGASNDKIHGATVWMGLLAMSGGRAGKFVVFAELILSSRRGADCDAAQRHALSV</sequence>
<comment type="caution">
    <text evidence="1">The sequence shown here is derived from an EMBL/GenBank/DDBJ whole genome shotgun (WGS) entry which is preliminary data.</text>
</comment>
<gene>
    <name evidence="1" type="ORF">ALQ07_101977</name>
</gene>
<proteinExistence type="predicted"/>
<dbReference type="EMBL" id="RBRB01000192">
    <property type="protein sequence ID" value="RMQ32916.1"/>
    <property type="molecule type" value="Genomic_DNA"/>
</dbReference>
<name>A0A3M4KUM7_PSESF</name>
<protein>
    <submittedName>
        <fullName evidence="1">Uncharacterized protein</fullName>
    </submittedName>
</protein>
<organism evidence="1 2">
    <name type="scientific">Pseudomonas syringae pv. actinidiae</name>
    <dbReference type="NCBI Taxonomy" id="103796"/>
    <lineage>
        <taxon>Bacteria</taxon>
        <taxon>Pseudomonadati</taxon>
        <taxon>Pseudomonadota</taxon>
        <taxon>Gammaproteobacteria</taxon>
        <taxon>Pseudomonadales</taxon>
        <taxon>Pseudomonadaceae</taxon>
        <taxon>Pseudomonas</taxon>
        <taxon>Pseudomonas syringae</taxon>
    </lineage>
</organism>
<evidence type="ECO:0000313" key="1">
    <source>
        <dbReference type="EMBL" id="RMQ32916.1"/>
    </source>
</evidence>